<feature type="compositionally biased region" description="Basic residues" evidence="3">
    <location>
        <begin position="235"/>
        <end position="247"/>
    </location>
</feature>
<evidence type="ECO:0000313" key="6">
    <source>
        <dbReference type="Proteomes" id="UP000490386"/>
    </source>
</evidence>
<dbReference type="SMART" id="SM00563">
    <property type="entry name" value="PlsC"/>
    <property type="match status" value="1"/>
</dbReference>
<protein>
    <submittedName>
        <fullName evidence="5">1-acyl-sn-glycerol-3-phosphate acyltransferase</fullName>
    </submittedName>
</protein>
<dbReference type="Pfam" id="PF01553">
    <property type="entry name" value="Acyltransferase"/>
    <property type="match status" value="1"/>
</dbReference>
<evidence type="ECO:0000256" key="1">
    <source>
        <dbReference type="ARBA" id="ARBA00022679"/>
    </source>
</evidence>
<accession>A0A7J5B445</accession>
<keyword evidence="6" id="KW-1185">Reference proteome</keyword>
<dbReference type="PANTHER" id="PTHR10434:SF9">
    <property type="entry name" value="PHOSPHOLIPID_GLYCEROL ACYLTRANSFERASE DOMAIN-CONTAINING PROTEIN"/>
    <property type="match status" value="1"/>
</dbReference>
<dbReference type="OrthoDB" id="152799at2"/>
<sequence length="256" mass="27934">MMLRLARALLVRSAVRDVRTGLLSIAVTGQPPGGGAVLAANHGSWWDAYLIGLYARNTGFDVAVMMGDEQLRRFPFLRLVGAVPPRAVRTLADRARSGDWALIFPEGELRAGRGLASLHPGAEWVARRAEVPLVPVAIRVVMRGAAKPEAFIRFGAPVRPEQLAVALGSMLEELDRALDAADPARPLPGYRIVFDAQRFRRDRVGFAGRMLAFLTRPEGFRARPAGLGMKPRSGGARRGRRGRRGRRAYPGERGGQ</sequence>
<keyword evidence="1 5" id="KW-0808">Transferase</keyword>
<keyword evidence="2 5" id="KW-0012">Acyltransferase</keyword>
<dbReference type="GO" id="GO:0003841">
    <property type="term" value="F:1-acylglycerol-3-phosphate O-acyltransferase activity"/>
    <property type="evidence" value="ECO:0007669"/>
    <property type="project" value="TreeGrafter"/>
</dbReference>
<name>A0A7J5B445_9MICO</name>
<gene>
    <name evidence="5" type="ORF">F8O03_00345</name>
</gene>
<dbReference type="AlphaFoldDB" id="A0A7J5B445"/>
<proteinExistence type="predicted"/>
<dbReference type="PANTHER" id="PTHR10434">
    <property type="entry name" value="1-ACYL-SN-GLYCEROL-3-PHOSPHATE ACYLTRANSFERASE"/>
    <property type="match status" value="1"/>
</dbReference>
<evidence type="ECO:0000256" key="2">
    <source>
        <dbReference type="ARBA" id="ARBA00023315"/>
    </source>
</evidence>
<dbReference type="InterPro" id="IPR002123">
    <property type="entry name" value="Plipid/glycerol_acylTrfase"/>
</dbReference>
<dbReference type="EMBL" id="WBJX01000001">
    <property type="protein sequence ID" value="KAB1638847.1"/>
    <property type="molecule type" value="Genomic_DNA"/>
</dbReference>
<dbReference type="GO" id="GO:0006654">
    <property type="term" value="P:phosphatidic acid biosynthetic process"/>
    <property type="evidence" value="ECO:0007669"/>
    <property type="project" value="TreeGrafter"/>
</dbReference>
<dbReference type="Proteomes" id="UP000490386">
    <property type="component" value="Unassembled WGS sequence"/>
</dbReference>
<dbReference type="SUPFAM" id="SSF69593">
    <property type="entry name" value="Glycerol-3-phosphate (1)-acyltransferase"/>
    <property type="match status" value="1"/>
</dbReference>
<feature type="region of interest" description="Disordered" evidence="3">
    <location>
        <begin position="223"/>
        <end position="256"/>
    </location>
</feature>
<feature type="domain" description="Phospholipid/glycerol acyltransferase" evidence="4">
    <location>
        <begin position="36"/>
        <end position="141"/>
    </location>
</feature>
<evidence type="ECO:0000313" key="5">
    <source>
        <dbReference type="EMBL" id="KAB1638847.1"/>
    </source>
</evidence>
<evidence type="ECO:0000256" key="3">
    <source>
        <dbReference type="SAM" id="MobiDB-lite"/>
    </source>
</evidence>
<reference evidence="5 6" key="1">
    <citation type="submission" date="2019-09" db="EMBL/GenBank/DDBJ databases">
        <title>Phylogeny of genus Pseudoclavibacter and closely related genus.</title>
        <authorList>
            <person name="Li Y."/>
        </authorList>
    </citation>
    <scope>NUCLEOTIDE SEQUENCE [LARGE SCALE GENOMIC DNA]</scope>
    <source>
        <strain evidence="5 6">THG-MD12</strain>
    </source>
</reference>
<organism evidence="5 6">
    <name type="scientific">Pseudoclavibacter terrae</name>
    <dbReference type="NCBI Taxonomy" id="1530195"/>
    <lineage>
        <taxon>Bacteria</taxon>
        <taxon>Bacillati</taxon>
        <taxon>Actinomycetota</taxon>
        <taxon>Actinomycetes</taxon>
        <taxon>Micrococcales</taxon>
        <taxon>Microbacteriaceae</taxon>
        <taxon>Pseudoclavibacter</taxon>
    </lineage>
</organism>
<evidence type="ECO:0000259" key="4">
    <source>
        <dbReference type="SMART" id="SM00563"/>
    </source>
</evidence>
<dbReference type="CDD" id="cd07989">
    <property type="entry name" value="LPLAT_AGPAT-like"/>
    <property type="match status" value="1"/>
</dbReference>
<comment type="caution">
    <text evidence="5">The sequence shown here is derived from an EMBL/GenBank/DDBJ whole genome shotgun (WGS) entry which is preliminary data.</text>
</comment>
<dbReference type="RefSeq" id="WP_151421903.1">
    <property type="nucleotide sequence ID" value="NZ_WBJX01000001.1"/>
</dbReference>